<comment type="caution">
    <text evidence="1">The sequence shown here is derived from an EMBL/GenBank/DDBJ whole genome shotgun (WGS) entry which is preliminary data.</text>
</comment>
<evidence type="ECO:0000313" key="1">
    <source>
        <dbReference type="EMBL" id="CAG8748237.1"/>
    </source>
</evidence>
<feature type="non-terminal residue" evidence="1">
    <location>
        <position position="79"/>
    </location>
</feature>
<proteinExistence type="predicted"/>
<sequence length="79" mass="9008">HFKLPSQSQPILNQTLTNQTTNMFLGSSSQPNNEDSTPFDFGKLLAETILENSQLQQVLYHFNHLVKALEKDQSKESFL</sequence>
<organism evidence="1 2">
    <name type="scientific">Cetraspora pellucida</name>
    <dbReference type="NCBI Taxonomy" id="1433469"/>
    <lineage>
        <taxon>Eukaryota</taxon>
        <taxon>Fungi</taxon>
        <taxon>Fungi incertae sedis</taxon>
        <taxon>Mucoromycota</taxon>
        <taxon>Glomeromycotina</taxon>
        <taxon>Glomeromycetes</taxon>
        <taxon>Diversisporales</taxon>
        <taxon>Gigasporaceae</taxon>
        <taxon>Cetraspora</taxon>
    </lineage>
</organism>
<dbReference type="EMBL" id="CAJVPW010041445">
    <property type="protein sequence ID" value="CAG8748237.1"/>
    <property type="molecule type" value="Genomic_DNA"/>
</dbReference>
<keyword evidence="2" id="KW-1185">Reference proteome</keyword>
<protein>
    <submittedName>
        <fullName evidence="1">993_t:CDS:1</fullName>
    </submittedName>
</protein>
<reference evidence="1" key="1">
    <citation type="submission" date="2021-06" db="EMBL/GenBank/DDBJ databases">
        <authorList>
            <person name="Kallberg Y."/>
            <person name="Tangrot J."/>
            <person name="Rosling A."/>
        </authorList>
    </citation>
    <scope>NUCLEOTIDE SEQUENCE</scope>
    <source>
        <strain evidence="1">28 12/20/2015</strain>
    </source>
</reference>
<gene>
    <name evidence="1" type="ORF">SPELUC_LOCUS14291</name>
</gene>
<name>A0ACA9QED9_9GLOM</name>
<dbReference type="Proteomes" id="UP000789366">
    <property type="component" value="Unassembled WGS sequence"/>
</dbReference>
<evidence type="ECO:0000313" key="2">
    <source>
        <dbReference type="Proteomes" id="UP000789366"/>
    </source>
</evidence>
<accession>A0ACA9QED9</accession>
<feature type="non-terminal residue" evidence="1">
    <location>
        <position position="1"/>
    </location>
</feature>